<protein>
    <recommendedName>
        <fullName evidence="3">histidine kinase</fullName>
        <ecNumber evidence="3">2.7.13.3</ecNumber>
    </recommendedName>
</protein>
<dbReference type="EMBL" id="PDEA01000001">
    <property type="protein sequence ID" value="PEH91117.1"/>
    <property type="molecule type" value="Genomic_DNA"/>
</dbReference>
<dbReference type="CDD" id="cd00082">
    <property type="entry name" value="HisKA"/>
    <property type="match status" value="1"/>
</dbReference>
<evidence type="ECO:0000256" key="3">
    <source>
        <dbReference type="ARBA" id="ARBA00012438"/>
    </source>
</evidence>
<dbReference type="InterPro" id="IPR003660">
    <property type="entry name" value="HAMP_dom"/>
</dbReference>
<dbReference type="InterPro" id="IPR004358">
    <property type="entry name" value="Sig_transdc_His_kin-like_C"/>
</dbReference>
<evidence type="ECO:0000259" key="13">
    <source>
        <dbReference type="PROSITE" id="PS50885"/>
    </source>
</evidence>
<dbReference type="PANTHER" id="PTHR45436">
    <property type="entry name" value="SENSOR HISTIDINE KINASE YKOH"/>
    <property type="match status" value="1"/>
</dbReference>
<evidence type="ECO:0000313" key="14">
    <source>
        <dbReference type="EMBL" id="PEH91117.1"/>
    </source>
</evidence>
<dbReference type="STRING" id="1219032.GCA_001515545_00448"/>
<dbReference type="SUPFAM" id="SSF55874">
    <property type="entry name" value="ATPase domain of HSP90 chaperone/DNA topoisomerase II/histidine kinase"/>
    <property type="match status" value="1"/>
</dbReference>
<dbReference type="AlphaFoldDB" id="A0A2A7V0T6"/>
<evidence type="ECO:0000256" key="8">
    <source>
        <dbReference type="ARBA" id="ARBA00022989"/>
    </source>
</evidence>
<dbReference type="PANTHER" id="PTHR45436:SF5">
    <property type="entry name" value="SENSOR HISTIDINE KINASE TRCS"/>
    <property type="match status" value="1"/>
</dbReference>
<dbReference type="SMART" id="SM00387">
    <property type="entry name" value="HATPase_c"/>
    <property type="match status" value="1"/>
</dbReference>
<keyword evidence="4" id="KW-0597">Phosphoprotein</keyword>
<keyword evidence="10 11" id="KW-0472">Membrane</keyword>
<comment type="subcellular location">
    <subcellularLocation>
        <location evidence="2">Cell inner membrane</location>
        <topology evidence="2">Multi-pass membrane protein</topology>
    </subcellularLocation>
</comment>
<evidence type="ECO:0000256" key="6">
    <source>
        <dbReference type="ARBA" id="ARBA00022692"/>
    </source>
</evidence>
<dbReference type="SMART" id="SM00388">
    <property type="entry name" value="HisKA"/>
    <property type="match status" value="1"/>
</dbReference>
<dbReference type="InterPro" id="IPR050428">
    <property type="entry name" value="TCS_sensor_his_kinase"/>
</dbReference>
<evidence type="ECO:0000256" key="1">
    <source>
        <dbReference type="ARBA" id="ARBA00000085"/>
    </source>
</evidence>
<accession>A0A2A7V0T6</accession>
<keyword evidence="5" id="KW-0808">Transferase</keyword>
<feature type="domain" description="Histidine kinase" evidence="12">
    <location>
        <begin position="247"/>
        <end position="474"/>
    </location>
</feature>
<evidence type="ECO:0000256" key="5">
    <source>
        <dbReference type="ARBA" id="ARBA00022679"/>
    </source>
</evidence>
<evidence type="ECO:0000256" key="2">
    <source>
        <dbReference type="ARBA" id="ARBA00004429"/>
    </source>
</evidence>
<dbReference type="FunFam" id="3.30.565.10:FF:000006">
    <property type="entry name" value="Sensor histidine kinase WalK"/>
    <property type="match status" value="1"/>
</dbReference>
<dbReference type="InterPro" id="IPR003594">
    <property type="entry name" value="HATPase_dom"/>
</dbReference>
<keyword evidence="7 14" id="KW-0418">Kinase</keyword>
<dbReference type="InterPro" id="IPR036097">
    <property type="entry name" value="HisK_dim/P_sf"/>
</dbReference>
<feature type="transmembrane region" description="Helical" evidence="11">
    <location>
        <begin position="168"/>
        <end position="190"/>
    </location>
</feature>
<dbReference type="PROSITE" id="PS50109">
    <property type="entry name" value="HIS_KIN"/>
    <property type="match status" value="1"/>
</dbReference>
<evidence type="ECO:0000256" key="7">
    <source>
        <dbReference type="ARBA" id="ARBA00022777"/>
    </source>
</evidence>
<keyword evidence="6 11" id="KW-0812">Transmembrane</keyword>
<proteinExistence type="predicted"/>
<name>A0A2A7V0T6_COMTR</name>
<dbReference type="GO" id="GO:0000155">
    <property type="term" value="F:phosphorelay sensor kinase activity"/>
    <property type="evidence" value="ECO:0007669"/>
    <property type="project" value="InterPro"/>
</dbReference>
<dbReference type="Proteomes" id="UP000220246">
    <property type="component" value="Unassembled WGS sequence"/>
</dbReference>
<dbReference type="Gene3D" id="1.10.287.130">
    <property type="match status" value="1"/>
</dbReference>
<comment type="caution">
    <text evidence="14">The sequence shown here is derived from an EMBL/GenBank/DDBJ whole genome shotgun (WGS) entry which is preliminary data.</text>
</comment>
<dbReference type="InterPro" id="IPR036890">
    <property type="entry name" value="HATPase_C_sf"/>
</dbReference>
<evidence type="ECO:0000256" key="11">
    <source>
        <dbReference type="SAM" id="Phobius"/>
    </source>
</evidence>
<gene>
    <name evidence="14" type="ORF">CRM82_15420</name>
</gene>
<keyword evidence="8 11" id="KW-1133">Transmembrane helix</keyword>
<evidence type="ECO:0000313" key="15">
    <source>
        <dbReference type="Proteomes" id="UP000220246"/>
    </source>
</evidence>
<feature type="domain" description="HAMP" evidence="13">
    <location>
        <begin position="187"/>
        <end position="239"/>
    </location>
</feature>
<dbReference type="Pfam" id="PF02518">
    <property type="entry name" value="HATPase_c"/>
    <property type="match status" value="1"/>
</dbReference>
<dbReference type="Pfam" id="PF00512">
    <property type="entry name" value="HisKA"/>
    <property type="match status" value="1"/>
</dbReference>
<dbReference type="CDD" id="cd06225">
    <property type="entry name" value="HAMP"/>
    <property type="match status" value="1"/>
</dbReference>
<organism evidence="14 15">
    <name type="scientific">Comamonas terrigena</name>
    <dbReference type="NCBI Taxonomy" id="32013"/>
    <lineage>
        <taxon>Bacteria</taxon>
        <taxon>Pseudomonadati</taxon>
        <taxon>Pseudomonadota</taxon>
        <taxon>Betaproteobacteria</taxon>
        <taxon>Burkholderiales</taxon>
        <taxon>Comamonadaceae</taxon>
        <taxon>Comamonas</taxon>
    </lineage>
</organism>
<dbReference type="Gene3D" id="6.10.340.10">
    <property type="match status" value="1"/>
</dbReference>
<dbReference type="SUPFAM" id="SSF158472">
    <property type="entry name" value="HAMP domain-like"/>
    <property type="match status" value="1"/>
</dbReference>
<reference evidence="15" key="1">
    <citation type="submission" date="2017-09" db="EMBL/GenBank/DDBJ databases">
        <title>FDA dAtabase for Regulatory Grade micrObial Sequences (FDA-ARGOS): Supporting development and validation of Infectious Disease Dx tests.</title>
        <authorList>
            <person name="Minogue T."/>
            <person name="Wolcott M."/>
            <person name="Wasieloski L."/>
            <person name="Aguilar W."/>
            <person name="Moore D."/>
            <person name="Tallon L."/>
            <person name="Sadzewicz L."/>
            <person name="Ott S."/>
            <person name="Zhao X."/>
            <person name="Nagaraj S."/>
            <person name="Vavikolanu K."/>
            <person name="Aluvathingal J."/>
            <person name="Nadendla S."/>
            <person name="Sichtig H."/>
        </authorList>
    </citation>
    <scope>NUCLEOTIDE SEQUENCE [LARGE SCALE GENOMIC DNA]</scope>
    <source>
        <strain evidence="15">FDAARGOS_394</strain>
    </source>
</reference>
<dbReference type="InterPro" id="IPR003661">
    <property type="entry name" value="HisK_dim/P_dom"/>
</dbReference>
<dbReference type="PRINTS" id="PR00344">
    <property type="entry name" value="BCTRLSENSOR"/>
</dbReference>
<evidence type="ECO:0000256" key="9">
    <source>
        <dbReference type="ARBA" id="ARBA00023012"/>
    </source>
</evidence>
<dbReference type="Gene3D" id="3.30.565.10">
    <property type="entry name" value="Histidine kinase-like ATPase, C-terminal domain"/>
    <property type="match status" value="1"/>
</dbReference>
<keyword evidence="9" id="KW-0902">Two-component regulatory system</keyword>
<evidence type="ECO:0000256" key="4">
    <source>
        <dbReference type="ARBA" id="ARBA00022553"/>
    </source>
</evidence>
<dbReference type="GO" id="GO:0005886">
    <property type="term" value="C:plasma membrane"/>
    <property type="evidence" value="ECO:0007669"/>
    <property type="project" value="UniProtKB-SubCell"/>
</dbReference>
<evidence type="ECO:0000256" key="10">
    <source>
        <dbReference type="ARBA" id="ARBA00023136"/>
    </source>
</evidence>
<evidence type="ECO:0000259" key="12">
    <source>
        <dbReference type="PROSITE" id="PS50109"/>
    </source>
</evidence>
<dbReference type="EC" id="2.7.13.3" evidence="3"/>
<dbReference type="SUPFAM" id="SSF47384">
    <property type="entry name" value="Homodimeric domain of signal transducing histidine kinase"/>
    <property type="match status" value="1"/>
</dbReference>
<dbReference type="OrthoDB" id="9804645at2"/>
<dbReference type="SMART" id="SM00304">
    <property type="entry name" value="HAMP"/>
    <property type="match status" value="2"/>
</dbReference>
<keyword evidence="15" id="KW-1185">Reference proteome</keyword>
<dbReference type="PROSITE" id="PS50885">
    <property type="entry name" value="HAMP"/>
    <property type="match status" value="1"/>
</dbReference>
<comment type="catalytic activity">
    <reaction evidence="1">
        <text>ATP + protein L-histidine = ADP + protein N-phospho-L-histidine.</text>
        <dbReference type="EC" id="2.7.13.3"/>
    </reaction>
</comment>
<dbReference type="InterPro" id="IPR005467">
    <property type="entry name" value="His_kinase_dom"/>
</dbReference>
<sequence>MKLRLSFKLFLAILAACVLVLVVNAAFVRISFVRDFMGYLNEQGVARMQEVIPRINAAYASNGNSWEFARQNPESWFSLMRPPAMGQEFTAIVPPVSDQTGAILRFALLDGDGHIVIGNANAAAADAIRLPLQTAQGERVGWLAMVPFENAIAAGDVRFYEAQLRARWLNGAASVVVAALLAWLLTGTLLRRLKVIAQFVHRLALGDYSQRLPMRDRDELDQLASDISQLAGKLENIEHNRRAFMADISHELRTPLAVLKAELEAIQDGIRPLRLDTLAPLQSEVTQLNKLVDDLHELAVTQTGEFRYTFEALDLHRIAQHCAMTMQARARDSGLTLSFSSNGQPLFIQGDESRLQQLLSNLLENSIRYTHPGGKIRLALASTGGHTCTAGMAGMAGMAELSIEDSAPGVDEAARPHLFERFYRVDASRNRSSGGSGLGLSICRNIVESHGGEIAAHPSPLGGLRIVVRLPALVSP</sequence>
<dbReference type="Pfam" id="PF00672">
    <property type="entry name" value="HAMP"/>
    <property type="match status" value="1"/>
</dbReference>